<protein>
    <recommendedName>
        <fullName evidence="1">Tail specific protease domain-containing protein</fullName>
    </recommendedName>
</protein>
<proteinExistence type="predicted"/>
<dbReference type="PANTHER" id="PTHR32060">
    <property type="entry name" value="TAIL-SPECIFIC PROTEASE"/>
    <property type="match status" value="1"/>
</dbReference>
<sequence length="419" mass="48652">MKITFNKKFIIKFLLYSCLAAFFISAIILSKKKEELKRFISFEKMKTDYEYFWDFIYTGYPFTEVCERQGVDLKYLKETSFSNLEKVYTEKDYYEFYNLLCRAITSDKYFGHLYPNNVSYSTYFDGNFSSKLFDDYRSLVHNFYSNFAKQSGLNLRHSVYPAKDSPTEIYVSQKILEDKKIAYIKINSFLIKGIGQKLQYIKDIDKFFLETSGYKHIIIDIRDNGGGAYEDALLLIEPHLKENTYYKRYVLYNENKYTKPYLDFMCSRHQSIESIEKSNIPNIQNCGTIKNDKAYAITEYAALRPIMGYKPRKDKKFWLLINNGCYSASDKLASACKRIGFAVLVGENTGGAGMNGLYPMHFVLPNSGLIFFFDYVYGLNTEGYCQDEVGTAPDIYNLPGKDALETCLEEIRKLGGKTN</sequence>
<organism evidence="2 3">
    <name type="scientific">Treponema denticola</name>
    <dbReference type="NCBI Taxonomy" id="158"/>
    <lineage>
        <taxon>Bacteria</taxon>
        <taxon>Pseudomonadati</taxon>
        <taxon>Spirochaetota</taxon>
        <taxon>Spirochaetia</taxon>
        <taxon>Spirochaetales</taxon>
        <taxon>Treponemataceae</taxon>
        <taxon>Treponema</taxon>
    </lineage>
</organism>
<reference evidence="2" key="1">
    <citation type="submission" date="2020-04" db="EMBL/GenBank/DDBJ databases">
        <title>Comparative genomics of oral phylogroup-2 Treponema strains.</title>
        <authorList>
            <person name="Zeng H."/>
            <person name="Chan Y.K."/>
            <person name="Watt R.M."/>
        </authorList>
    </citation>
    <scope>NUCLEOTIDE SEQUENCE</scope>
    <source>
        <strain evidence="2">OMZ 905</strain>
    </source>
</reference>
<dbReference type="InterPro" id="IPR005151">
    <property type="entry name" value="Tail-specific_protease"/>
</dbReference>
<feature type="domain" description="Tail specific protease" evidence="1">
    <location>
        <begin position="180"/>
        <end position="395"/>
    </location>
</feature>
<dbReference type="Proteomes" id="UP001056981">
    <property type="component" value="Chromosome"/>
</dbReference>
<evidence type="ECO:0000313" key="3">
    <source>
        <dbReference type="Proteomes" id="UP001056981"/>
    </source>
</evidence>
<dbReference type="PANTHER" id="PTHR32060:SF22">
    <property type="entry name" value="CARBOXYL-TERMINAL-PROCESSING PEPTIDASE 3, CHLOROPLASTIC"/>
    <property type="match status" value="1"/>
</dbReference>
<gene>
    <name evidence="2" type="ORF">E4N86_08975</name>
</gene>
<accession>A0A9Q9BPS1</accession>
<dbReference type="Pfam" id="PF03572">
    <property type="entry name" value="Peptidase_S41"/>
    <property type="match status" value="1"/>
</dbReference>
<evidence type="ECO:0000313" key="2">
    <source>
        <dbReference type="EMBL" id="UTD00823.1"/>
    </source>
</evidence>
<dbReference type="AlphaFoldDB" id="A0A9Q9BPS1"/>
<dbReference type="GO" id="GO:0008236">
    <property type="term" value="F:serine-type peptidase activity"/>
    <property type="evidence" value="ECO:0007669"/>
    <property type="project" value="InterPro"/>
</dbReference>
<dbReference type="SUPFAM" id="SSF52096">
    <property type="entry name" value="ClpP/crotonase"/>
    <property type="match status" value="1"/>
</dbReference>
<dbReference type="RefSeq" id="WP_253717780.1">
    <property type="nucleotide sequence ID" value="NZ_CP051522.1"/>
</dbReference>
<dbReference type="EMBL" id="CP051635">
    <property type="protein sequence ID" value="UTD00823.1"/>
    <property type="molecule type" value="Genomic_DNA"/>
</dbReference>
<dbReference type="Gene3D" id="3.90.226.10">
    <property type="entry name" value="2-enoyl-CoA Hydratase, Chain A, domain 1"/>
    <property type="match status" value="1"/>
</dbReference>
<name>A0A9Q9BPS1_TREDN</name>
<dbReference type="InterPro" id="IPR029045">
    <property type="entry name" value="ClpP/crotonase-like_dom_sf"/>
</dbReference>
<evidence type="ECO:0000259" key="1">
    <source>
        <dbReference type="Pfam" id="PF03572"/>
    </source>
</evidence>
<dbReference type="GO" id="GO:0004175">
    <property type="term" value="F:endopeptidase activity"/>
    <property type="evidence" value="ECO:0007669"/>
    <property type="project" value="TreeGrafter"/>
</dbReference>
<dbReference type="GO" id="GO:0006508">
    <property type="term" value="P:proteolysis"/>
    <property type="evidence" value="ECO:0007669"/>
    <property type="project" value="InterPro"/>
</dbReference>